<dbReference type="GO" id="GO:0004830">
    <property type="term" value="F:tryptophan-tRNA ligase activity"/>
    <property type="evidence" value="ECO:0007669"/>
    <property type="project" value="TreeGrafter"/>
</dbReference>
<organism evidence="1 2">
    <name type="scientific">Escherichia coli</name>
    <dbReference type="NCBI Taxonomy" id="562"/>
    <lineage>
        <taxon>Bacteria</taxon>
        <taxon>Pseudomonadati</taxon>
        <taxon>Pseudomonadota</taxon>
        <taxon>Gammaproteobacteria</taxon>
        <taxon>Enterobacterales</taxon>
        <taxon>Enterobacteriaceae</taxon>
        <taxon>Escherichia</taxon>
    </lineage>
</organism>
<sequence>EGKMYGHLKGEVADAVSGMLTELQERYHRFRNDEAFLQQVMKDGAEKASAHASRTLKAVYEAIGFVAKP</sequence>
<gene>
    <name evidence="1" type="ORF">FVB16_27950</name>
</gene>
<protein>
    <submittedName>
        <fullName evidence="1">Tryptophan--tRNA ligase</fullName>
    </submittedName>
</protein>
<name>A0A5N8HJY3_ECOLX</name>
<dbReference type="SUPFAM" id="SSF52374">
    <property type="entry name" value="Nucleotidylyl transferase"/>
    <property type="match status" value="1"/>
</dbReference>
<dbReference type="Gene3D" id="3.40.50.620">
    <property type="entry name" value="HUPs"/>
    <property type="match status" value="1"/>
</dbReference>
<evidence type="ECO:0000313" key="2">
    <source>
        <dbReference type="Proteomes" id="UP000392867"/>
    </source>
</evidence>
<reference evidence="1 2" key="1">
    <citation type="submission" date="2019-08" db="EMBL/GenBank/DDBJ databases">
        <title>Identification of Water Treatment Resistant and Multidrug Resistant Urinary Pathogenic Escherichia coli in Wastewater.</title>
        <authorList>
            <person name="Neumann N."/>
        </authorList>
    </citation>
    <scope>NUCLEOTIDE SEQUENCE [LARGE SCALE GENOMIC DNA]</scope>
    <source>
        <strain evidence="1 2">WU2356</strain>
    </source>
</reference>
<comment type="caution">
    <text evidence="1">The sequence shown here is derived from an EMBL/GenBank/DDBJ whole genome shotgun (WGS) entry which is preliminary data.</text>
</comment>
<evidence type="ECO:0000313" key="1">
    <source>
        <dbReference type="EMBL" id="MPU52606.1"/>
    </source>
</evidence>
<accession>A0A5N8HJY3</accession>
<dbReference type="InterPro" id="IPR050203">
    <property type="entry name" value="Trp-tRNA_synthetase"/>
</dbReference>
<dbReference type="PANTHER" id="PTHR43766">
    <property type="entry name" value="TRYPTOPHAN--TRNA LIGASE, MITOCHONDRIAL"/>
    <property type="match status" value="1"/>
</dbReference>
<keyword evidence="1" id="KW-0436">Ligase</keyword>
<feature type="non-terminal residue" evidence="1">
    <location>
        <position position="1"/>
    </location>
</feature>
<dbReference type="GO" id="GO:0005829">
    <property type="term" value="C:cytosol"/>
    <property type="evidence" value="ECO:0007669"/>
    <property type="project" value="TreeGrafter"/>
</dbReference>
<dbReference type="EMBL" id="VOTT01001203">
    <property type="protein sequence ID" value="MPU52606.1"/>
    <property type="molecule type" value="Genomic_DNA"/>
</dbReference>
<dbReference type="InterPro" id="IPR014729">
    <property type="entry name" value="Rossmann-like_a/b/a_fold"/>
</dbReference>
<dbReference type="Gene3D" id="1.10.240.10">
    <property type="entry name" value="Tyrosyl-Transfer RNA Synthetase"/>
    <property type="match status" value="1"/>
</dbReference>
<proteinExistence type="predicted"/>
<dbReference type="GO" id="GO:0006436">
    <property type="term" value="P:tryptophanyl-tRNA aminoacylation"/>
    <property type="evidence" value="ECO:0007669"/>
    <property type="project" value="TreeGrafter"/>
</dbReference>
<dbReference type="Proteomes" id="UP000392867">
    <property type="component" value="Unassembled WGS sequence"/>
</dbReference>
<dbReference type="AlphaFoldDB" id="A0A5N8HJY3"/>
<dbReference type="PANTHER" id="PTHR43766:SF1">
    <property type="entry name" value="TRYPTOPHAN--TRNA LIGASE, MITOCHONDRIAL"/>
    <property type="match status" value="1"/>
</dbReference>